<dbReference type="Proteomes" id="UP000243084">
    <property type="component" value="Unassembled WGS sequence"/>
</dbReference>
<evidence type="ECO:0000256" key="8">
    <source>
        <dbReference type="SAM" id="MobiDB-lite"/>
    </source>
</evidence>
<keyword evidence="4 7" id="KW-0808">Transferase</keyword>
<evidence type="ECO:0000256" key="1">
    <source>
        <dbReference type="ARBA" id="ARBA00001938"/>
    </source>
</evidence>
<keyword evidence="12" id="KW-1185">Reference proteome</keyword>
<dbReference type="InterPro" id="IPR004167">
    <property type="entry name" value="PSBD"/>
</dbReference>
<organism evidence="11 12">
    <name type="scientific">Geopseudomonas sagittaria</name>
    <dbReference type="NCBI Taxonomy" id="1135990"/>
    <lineage>
        <taxon>Bacteria</taxon>
        <taxon>Pseudomonadati</taxon>
        <taxon>Pseudomonadota</taxon>
        <taxon>Gammaproteobacteria</taxon>
        <taxon>Pseudomonadales</taxon>
        <taxon>Pseudomonadaceae</taxon>
        <taxon>Geopseudomonas</taxon>
    </lineage>
</organism>
<dbReference type="PROSITE" id="PS50968">
    <property type="entry name" value="BIOTINYL_LIPOYL"/>
    <property type="match status" value="1"/>
</dbReference>
<dbReference type="EC" id="2.3.1.-" evidence="7"/>
<dbReference type="Pfam" id="PF00198">
    <property type="entry name" value="2-oxoacid_dh"/>
    <property type="match status" value="1"/>
</dbReference>
<comment type="subunit">
    <text evidence="3">Forms a 24-polypeptide structural core with octahedral symmetry.</text>
</comment>
<evidence type="ECO:0000256" key="5">
    <source>
        <dbReference type="ARBA" id="ARBA00022823"/>
    </source>
</evidence>
<dbReference type="GO" id="GO:0016407">
    <property type="term" value="F:acetyltransferase activity"/>
    <property type="evidence" value="ECO:0007669"/>
    <property type="project" value="TreeGrafter"/>
</dbReference>
<dbReference type="SUPFAM" id="SSF51230">
    <property type="entry name" value="Single hybrid motif"/>
    <property type="match status" value="1"/>
</dbReference>
<feature type="compositionally biased region" description="Low complexity" evidence="8">
    <location>
        <begin position="92"/>
        <end position="121"/>
    </location>
</feature>
<evidence type="ECO:0000259" key="10">
    <source>
        <dbReference type="PROSITE" id="PS51826"/>
    </source>
</evidence>
<dbReference type="EMBL" id="FOXM01000019">
    <property type="protein sequence ID" value="SFQ39671.1"/>
    <property type="molecule type" value="Genomic_DNA"/>
</dbReference>
<gene>
    <name evidence="11" type="ORF">SAMN05216229_11938</name>
</gene>
<dbReference type="PROSITE" id="PS51826">
    <property type="entry name" value="PSBD"/>
    <property type="match status" value="1"/>
</dbReference>
<feature type="region of interest" description="Disordered" evidence="8">
    <location>
        <begin position="77"/>
        <end position="128"/>
    </location>
</feature>
<dbReference type="InterPro" id="IPR023213">
    <property type="entry name" value="CAT-like_dom_sf"/>
</dbReference>
<dbReference type="InterPro" id="IPR036625">
    <property type="entry name" value="E3-bd_dom_sf"/>
</dbReference>
<sequence length="392" mass="41143">MIEFRMPALGADMDEGTLVEWQVAPGDAVKRGQVVAVVDTAKAAVEIECWQAGTVFELLIQPGDKVPVGTPIATLLEAGESPETAPRRPVKTAAKQPAKSQAAAPAPAAAPTTAGPTSRPRISPAARQRAAELGIDAAALTGTGAQGSVTLADVEAAATAKPTAQPATAQQRHAAMRQAIAAAMSRSKREIPHYYLNETVPLGAALAWLSAHNAELPPERRLLPGVLVLKAVALALRDYPQLNGYWQDGAFQPGPGIHLGVAVALRQGGLIAPALHDVADKPLDQLMAELGDLVQRARSYSLRSSELGDATLTVTQLGDQGVDGVFGVIYPPQVALVGVGRIAERPWVDEGKLCVMASAQFSLAADHRASDGHYGARFLAEIRRLLQTPDRL</sequence>
<dbReference type="GO" id="GO:0005737">
    <property type="term" value="C:cytoplasm"/>
    <property type="evidence" value="ECO:0007669"/>
    <property type="project" value="TreeGrafter"/>
</dbReference>
<dbReference type="Gene3D" id="4.10.320.10">
    <property type="entry name" value="E3-binding domain"/>
    <property type="match status" value="1"/>
</dbReference>
<evidence type="ECO:0000256" key="7">
    <source>
        <dbReference type="RuleBase" id="RU003423"/>
    </source>
</evidence>
<dbReference type="OrthoDB" id="2086224at2"/>
<dbReference type="AlphaFoldDB" id="A0A1I5Y606"/>
<evidence type="ECO:0000313" key="11">
    <source>
        <dbReference type="EMBL" id="SFQ39671.1"/>
    </source>
</evidence>
<reference evidence="12" key="1">
    <citation type="submission" date="2016-10" db="EMBL/GenBank/DDBJ databases">
        <authorList>
            <person name="Varghese N."/>
            <person name="Submissions S."/>
        </authorList>
    </citation>
    <scope>NUCLEOTIDE SEQUENCE [LARGE SCALE GENOMIC DNA]</scope>
    <source>
        <strain evidence="12">JCM 18195</strain>
    </source>
</reference>
<proteinExistence type="inferred from homology"/>
<dbReference type="InterPro" id="IPR001078">
    <property type="entry name" value="2-oxoacid_DH_actylTfrase"/>
</dbReference>
<feature type="domain" description="Lipoyl-binding" evidence="9">
    <location>
        <begin position="1"/>
        <end position="76"/>
    </location>
</feature>
<evidence type="ECO:0000256" key="4">
    <source>
        <dbReference type="ARBA" id="ARBA00022679"/>
    </source>
</evidence>
<dbReference type="SUPFAM" id="SSF47005">
    <property type="entry name" value="Peripheral subunit-binding domain of 2-oxo acid dehydrogenase complex"/>
    <property type="match status" value="1"/>
</dbReference>
<dbReference type="InterPro" id="IPR011053">
    <property type="entry name" value="Single_hybrid_motif"/>
</dbReference>
<dbReference type="RefSeq" id="WP_092434465.1">
    <property type="nucleotide sequence ID" value="NZ_FOXM01000019.1"/>
</dbReference>
<evidence type="ECO:0000256" key="3">
    <source>
        <dbReference type="ARBA" id="ARBA00011484"/>
    </source>
</evidence>
<feature type="domain" description="Peripheral subunit-binding (PSBD)" evidence="10">
    <location>
        <begin position="121"/>
        <end position="158"/>
    </location>
</feature>
<dbReference type="Gene3D" id="2.40.50.100">
    <property type="match status" value="1"/>
</dbReference>
<dbReference type="InterPro" id="IPR000089">
    <property type="entry name" value="Biotin_lipoyl"/>
</dbReference>
<comment type="cofactor">
    <cofactor evidence="1 7">
        <name>(R)-lipoate</name>
        <dbReference type="ChEBI" id="CHEBI:83088"/>
    </cofactor>
</comment>
<evidence type="ECO:0000256" key="6">
    <source>
        <dbReference type="ARBA" id="ARBA00023315"/>
    </source>
</evidence>
<dbReference type="SUPFAM" id="SSF52777">
    <property type="entry name" value="CoA-dependent acyltransferases"/>
    <property type="match status" value="1"/>
</dbReference>
<keyword evidence="5 7" id="KW-0450">Lipoyl</keyword>
<evidence type="ECO:0000256" key="2">
    <source>
        <dbReference type="ARBA" id="ARBA00007317"/>
    </source>
</evidence>
<keyword evidence="6 7" id="KW-0012">Acyltransferase</keyword>
<evidence type="ECO:0000259" key="9">
    <source>
        <dbReference type="PROSITE" id="PS50968"/>
    </source>
</evidence>
<comment type="similarity">
    <text evidence="2 7">Belongs to the 2-oxoacid dehydrogenase family.</text>
</comment>
<dbReference type="GO" id="GO:0031405">
    <property type="term" value="F:lipoic acid binding"/>
    <property type="evidence" value="ECO:0007669"/>
    <property type="project" value="TreeGrafter"/>
</dbReference>
<protein>
    <recommendedName>
        <fullName evidence="7">Dihydrolipoamide acetyltransferase component of pyruvate dehydrogenase complex</fullName>
        <ecNumber evidence="7">2.3.1.-</ecNumber>
    </recommendedName>
</protein>
<dbReference type="CDD" id="cd06849">
    <property type="entry name" value="lipoyl_domain"/>
    <property type="match status" value="1"/>
</dbReference>
<dbReference type="Pfam" id="PF00364">
    <property type="entry name" value="Biotin_lipoyl"/>
    <property type="match status" value="1"/>
</dbReference>
<dbReference type="PANTHER" id="PTHR43178">
    <property type="entry name" value="DIHYDROLIPOAMIDE ACETYLTRANSFERASE COMPONENT OF PYRUVATE DEHYDROGENASE COMPLEX"/>
    <property type="match status" value="1"/>
</dbReference>
<dbReference type="PANTHER" id="PTHR43178:SF5">
    <property type="entry name" value="LIPOAMIDE ACYLTRANSFERASE COMPONENT OF BRANCHED-CHAIN ALPHA-KETO ACID DEHYDROGENASE COMPLEX, MITOCHONDRIAL"/>
    <property type="match status" value="1"/>
</dbReference>
<name>A0A1I5Y606_9GAMM</name>
<dbReference type="InterPro" id="IPR050743">
    <property type="entry name" value="2-oxoacid_DH_E2_comp"/>
</dbReference>
<accession>A0A1I5Y606</accession>
<dbReference type="Gene3D" id="3.30.559.10">
    <property type="entry name" value="Chloramphenicol acetyltransferase-like domain"/>
    <property type="match status" value="1"/>
</dbReference>
<keyword evidence="11" id="KW-0670">Pyruvate</keyword>
<dbReference type="Pfam" id="PF02817">
    <property type="entry name" value="E3_binding"/>
    <property type="match status" value="1"/>
</dbReference>
<evidence type="ECO:0000313" key="12">
    <source>
        <dbReference type="Proteomes" id="UP000243084"/>
    </source>
</evidence>